<dbReference type="PROSITE" id="PS50999">
    <property type="entry name" value="COX2_TM"/>
    <property type="match status" value="1"/>
</dbReference>
<feature type="transmembrane region" description="Helical" evidence="18">
    <location>
        <begin position="6"/>
        <end position="31"/>
    </location>
</feature>
<evidence type="ECO:0000259" key="20">
    <source>
        <dbReference type="PROSITE" id="PS50999"/>
    </source>
</evidence>
<evidence type="ECO:0000256" key="1">
    <source>
        <dbReference type="ARBA" id="ARBA00001935"/>
    </source>
</evidence>
<comment type="cofactor">
    <cofactor evidence="1">
        <name>Cu cation</name>
        <dbReference type="ChEBI" id="CHEBI:23378"/>
    </cofactor>
</comment>
<dbReference type="EC" id="7.1.1.9" evidence="4"/>
<evidence type="ECO:0000259" key="19">
    <source>
        <dbReference type="PROSITE" id="PS50857"/>
    </source>
</evidence>
<dbReference type="PANTHER" id="PTHR22888:SF9">
    <property type="entry name" value="CYTOCHROME C OXIDASE SUBUNIT 2"/>
    <property type="match status" value="1"/>
</dbReference>
<comment type="catalytic activity">
    <reaction evidence="17">
        <text>4 Fe(II)-[cytochrome c] + O2 + 8 H(+)(in) = 4 Fe(III)-[cytochrome c] + 2 H2O + 4 H(+)(out)</text>
        <dbReference type="Rhea" id="RHEA:11436"/>
        <dbReference type="Rhea" id="RHEA-COMP:10350"/>
        <dbReference type="Rhea" id="RHEA-COMP:14399"/>
        <dbReference type="ChEBI" id="CHEBI:15377"/>
        <dbReference type="ChEBI" id="CHEBI:15378"/>
        <dbReference type="ChEBI" id="CHEBI:15379"/>
        <dbReference type="ChEBI" id="CHEBI:29033"/>
        <dbReference type="ChEBI" id="CHEBI:29034"/>
        <dbReference type="EC" id="7.1.1.9"/>
    </reaction>
    <physiologicalReaction direction="left-to-right" evidence="17">
        <dbReference type="Rhea" id="RHEA:11437"/>
    </physiologicalReaction>
</comment>
<dbReference type="AlphaFoldDB" id="A0A4Y5QMU0"/>
<dbReference type="Gene3D" id="2.60.40.420">
    <property type="entry name" value="Cupredoxins - blue copper proteins"/>
    <property type="match status" value="1"/>
</dbReference>
<feature type="domain" description="Cytochrome oxidase subunit II copper A binding" evidence="19">
    <location>
        <begin position="78"/>
        <end position="191"/>
    </location>
</feature>
<evidence type="ECO:0000256" key="11">
    <source>
        <dbReference type="ARBA" id="ARBA00022967"/>
    </source>
</evidence>
<dbReference type="Gene3D" id="1.10.287.90">
    <property type="match status" value="1"/>
</dbReference>
<dbReference type="GO" id="GO:0042773">
    <property type="term" value="P:ATP synthesis coupled electron transport"/>
    <property type="evidence" value="ECO:0007669"/>
    <property type="project" value="TreeGrafter"/>
</dbReference>
<dbReference type="PROSITE" id="PS00078">
    <property type="entry name" value="COX2"/>
    <property type="match status" value="1"/>
</dbReference>
<name>A0A4Y5QMU0_9PLAT</name>
<dbReference type="InterPro" id="IPR002429">
    <property type="entry name" value="CcO_II-like_C"/>
</dbReference>
<dbReference type="GO" id="GO:0005507">
    <property type="term" value="F:copper ion binding"/>
    <property type="evidence" value="ECO:0007669"/>
    <property type="project" value="InterPro"/>
</dbReference>
<evidence type="ECO:0000256" key="10">
    <source>
        <dbReference type="ARBA" id="ARBA00022842"/>
    </source>
</evidence>
<evidence type="ECO:0000256" key="4">
    <source>
        <dbReference type="ARBA" id="ARBA00012949"/>
    </source>
</evidence>
<feature type="transmembrane region" description="Helical" evidence="18">
    <location>
        <begin position="52"/>
        <end position="73"/>
    </location>
</feature>
<keyword evidence="12" id="KW-0249">Electron transport</keyword>
<dbReference type="PROSITE" id="PS50857">
    <property type="entry name" value="COX2_CUA"/>
    <property type="match status" value="1"/>
</dbReference>
<organism evidence="21">
    <name type="scientific">Gyrodactylus scleromystaci</name>
    <dbReference type="NCBI Taxonomy" id="1448048"/>
    <lineage>
        <taxon>Eukaryota</taxon>
        <taxon>Metazoa</taxon>
        <taxon>Spiralia</taxon>
        <taxon>Lophotrochozoa</taxon>
        <taxon>Platyhelminthes</taxon>
        <taxon>Monogenea</taxon>
        <taxon>Monopisthocotylea</taxon>
        <taxon>Gyrodactylidea</taxon>
        <taxon>Gyrodactylidae</taxon>
        <taxon>Gyrodactylus</taxon>
    </lineage>
</organism>
<keyword evidence="7" id="KW-0679">Respiratory chain</keyword>
<keyword evidence="10" id="KW-0460">Magnesium</keyword>
<dbReference type="EMBL" id="MK395554">
    <property type="protein sequence ID" value="QCX36119.1"/>
    <property type="molecule type" value="Genomic_DNA"/>
</dbReference>
<dbReference type="InterPro" id="IPR045187">
    <property type="entry name" value="CcO_II"/>
</dbReference>
<keyword evidence="14" id="KW-0186">Copper</keyword>
<proteinExistence type="inferred from homology"/>
<evidence type="ECO:0000256" key="3">
    <source>
        <dbReference type="ARBA" id="ARBA00007866"/>
    </source>
</evidence>
<evidence type="ECO:0000256" key="6">
    <source>
        <dbReference type="ARBA" id="ARBA00022448"/>
    </source>
</evidence>
<keyword evidence="15 18" id="KW-0472">Membrane</keyword>
<dbReference type="PRINTS" id="PR01166">
    <property type="entry name" value="CYCOXIDASEII"/>
</dbReference>
<evidence type="ECO:0000256" key="2">
    <source>
        <dbReference type="ARBA" id="ARBA00004141"/>
    </source>
</evidence>
<keyword evidence="21" id="KW-0496">Mitochondrion</keyword>
<dbReference type="InterPro" id="IPR001505">
    <property type="entry name" value="Copper_CuA"/>
</dbReference>
<evidence type="ECO:0000256" key="17">
    <source>
        <dbReference type="ARBA" id="ARBA00049512"/>
    </source>
</evidence>
<dbReference type="PANTHER" id="PTHR22888">
    <property type="entry name" value="CYTOCHROME C OXIDASE, SUBUNIT II"/>
    <property type="match status" value="1"/>
</dbReference>
<evidence type="ECO:0000256" key="7">
    <source>
        <dbReference type="ARBA" id="ARBA00022660"/>
    </source>
</evidence>
<gene>
    <name evidence="21" type="primary">COII</name>
</gene>
<keyword evidence="11" id="KW-1278">Translocase</keyword>
<reference evidence="21" key="1">
    <citation type="journal article" date="2019" name="Parasitology">
        <title>Rapid divergence, molecular evolution, and morphological diversification of coastal host-parasite systems from southern Brazil.</title>
        <authorList>
            <person name="Bueno-Silva M."/>
            <person name="Boeger W.A."/>
        </authorList>
    </citation>
    <scope>NUCLEOTIDE SEQUENCE</scope>
</reference>
<evidence type="ECO:0000256" key="9">
    <source>
        <dbReference type="ARBA" id="ARBA00022723"/>
    </source>
</evidence>
<comment type="similarity">
    <text evidence="3">Belongs to the cytochrome c oxidase subunit 2 family.</text>
</comment>
<keyword evidence="6" id="KW-0813">Transport</keyword>
<dbReference type="EMBL" id="MK395555">
    <property type="protein sequence ID" value="QCX36120.1"/>
    <property type="molecule type" value="Genomic_DNA"/>
</dbReference>
<protein>
    <recommendedName>
        <fullName evidence="5">Cytochrome c oxidase subunit 2</fullName>
        <ecNumber evidence="4">7.1.1.9</ecNumber>
    </recommendedName>
    <alternativeName>
        <fullName evidence="16">Cytochrome c oxidase polypeptide II</fullName>
    </alternativeName>
</protein>
<evidence type="ECO:0000256" key="16">
    <source>
        <dbReference type="ARBA" id="ARBA00031389"/>
    </source>
</evidence>
<evidence type="ECO:0000313" key="21">
    <source>
        <dbReference type="EMBL" id="QCX36120.1"/>
    </source>
</evidence>
<feature type="domain" description="Cytochrome oxidase subunit II transmembrane region profile" evidence="20">
    <location>
        <begin position="1"/>
        <end position="78"/>
    </location>
</feature>
<dbReference type="GO" id="GO:0004129">
    <property type="term" value="F:cytochrome-c oxidase activity"/>
    <property type="evidence" value="ECO:0007669"/>
    <property type="project" value="UniProtKB-EC"/>
</dbReference>
<dbReference type="InterPro" id="IPR036257">
    <property type="entry name" value="Cyt_c_oxidase_su2_TM_sf"/>
</dbReference>
<dbReference type="Pfam" id="PF00116">
    <property type="entry name" value="COX2"/>
    <property type="match status" value="1"/>
</dbReference>
<dbReference type="GO" id="GO:0016020">
    <property type="term" value="C:membrane"/>
    <property type="evidence" value="ECO:0007669"/>
    <property type="project" value="UniProtKB-SubCell"/>
</dbReference>
<geneLocation type="mitochondrion" evidence="21"/>
<dbReference type="InterPro" id="IPR008972">
    <property type="entry name" value="Cupredoxin"/>
</dbReference>
<evidence type="ECO:0000256" key="5">
    <source>
        <dbReference type="ARBA" id="ARBA00015946"/>
    </source>
</evidence>
<evidence type="ECO:0000256" key="14">
    <source>
        <dbReference type="ARBA" id="ARBA00023008"/>
    </source>
</evidence>
<evidence type="ECO:0000256" key="18">
    <source>
        <dbReference type="SAM" id="Phobius"/>
    </source>
</evidence>
<evidence type="ECO:0000256" key="8">
    <source>
        <dbReference type="ARBA" id="ARBA00022692"/>
    </source>
</evidence>
<accession>A0A4Y5QMU0</accession>
<sequence>MSLSLIYYDIVSYVVMLCFFMCVLTVFYLLFLGFFSGNVILNKEFNNLEFKWTFIPSLFMSILCYLNLSFFYFDSELDTISIVKVMGRQWYWSYEDSFKGLYDSYHLSSLINSVDNPLVLTYNASTRILMSSSDVLHSFSVPDLGLKMDAVPGRVNHLTYLPTRVGSFMGYCSELCGVGHSFMPMSVEVII</sequence>
<dbReference type="InterPro" id="IPR011759">
    <property type="entry name" value="Cyt_c_oxidase_su2_TM_dom"/>
</dbReference>
<dbReference type="SUPFAM" id="SSF49503">
    <property type="entry name" value="Cupredoxins"/>
    <property type="match status" value="1"/>
</dbReference>
<evidence type="ECO:0000256" key="12">
    <source>
        <dbReference type="ARBA" id="ARBA00022982"/>
    </source>
</evidence>
<evidence type="ECO:0000256" key="13">
    <source>
        <dbReference type="ARBA" id="ARBA00022989"/>
    </source>
</evidence>
<comment type="subcellular location">
    <subcellularLocation>
        <location evidence="2">Membrane</location>
        <topology evidence="2">Multi-pass membrane protein</topology>
    </subcellularLocation>
</comment>
<keyword evidence="9" id="KW-0479">Metal-binding</keyword>
<keyword evidence="8 18" id="KW-0812">Transmembrane</keyword>
<evidence type="ECO:0000256" key="15">
    <source>
        <dbReference type="ARBA" id="ARBA00023136"/>
    </source>
</evidence>
<keyword evidence="13 18" id="KW-1133">Transmembrane helix</keyword>